<dbReference type="PANTHER" id="PTHR24416">
    <property type="entry name" value="TYROSINE-PROTEIN KINASE RECEPTOR"/>
    <property type="match status" value="1"/>
</dbReference>
<dbReference type="PIRSF" id="PIRSF000620">
    <property type="entry name" value="Insulin_receptor"/>
    <property type="match status" value="1"/>
</dbReference>
<evidence type="ECO:0000256" key="22">
    <source>
        <dbReference type="RuleBase" id="RU000312"/>
    </source>
</evidence>
<feature type="transmembrane region" description="Helical" evidence="24">
    <location>
        <begin position="933"/>
        <end position="958"/>
    </location>
</feature>
<feature type="region of interest" description="Disordered" evidence="23">
    <location>
        <begin position="669"/>
        <end position="693"/>
    </location>
</feature>
<dbReference type="RefSeq" id="XP_008309033.1">
    <property type="nucleotide sequence ID" value="XM_008310811.3"/>
</dbReference>
<dbReference type="GO" id="GO:0005009">
    <property type="term" value="F:insulin receptor activity"/>
    <property type="evidence" value="ECO:0007669"/>
    <property type="project" value="TreeGrafter"/>
</dbReference>
<evidence type="ECO:0000256" key="10">
    <source>
        <dbReference type="ARBA" id="ARBA00022777"/>
    </source>
</evidence>
<dbReference type="OMA" id="HWGNETA"/>
<keyword evidence="10" id="KW-0418">Kinase</keyword>
<dbReference type="FunFam" id="1.10.510.10:FF:000050">
    <property type="entry name" value="Tyrosine-protein kinase receptor"/>
    <property type="match status" value="1"/>
</dbReference>
<feature type="binding site" evidence="20">
    <location>
        <begin position="1080"/>
        <end position="1086"/>
    </location>
    <ligand>
        <name>ATP</name>
        <dbReference type="ChEBI" id="CHEBI:30616"/>
    </ligand>
</feature>
<dbReference type="Gene3D" id="3.80.20.20">
    <property type="entry name" value="Receptor L-domain"/>
    <property type="match status" value="2"/>
</dbReference>
<dbReference type="InterPro" id="IPR000719">
    <property type="entry name" value="Prot_kinase_dom"/>
</dbReference>
<evidence type="ECO:0000256" key="12">
    <source>
        <dbReference type="ARBA" id="ARBA00022989"/>
    </source>
</evidence>
<reference evidence="28" key="2">
    <citation type="submission" date="2025-08" db="UniProtKB">
        <authorList>
            <consortium name="Ensembl"/>
        </authorList>
    </citation>
    <scope>IDENTIFICATION</scope>
</reference>
<dbReference type="SMART" id="SM00261">
    <property type="entry name" value="FU"/>
    <property type="match status" value="1"/>
</dbReference>
<dbReference type="GO" id="GO:0043548">
    <property type="term" value="F:phosphatidylinositol 3-kinase binding"/>
    <property type="evidence" value="ECO:0007669"/>
    <property type="project" value="InterPro"/>
</dbReference>
<dbReference type="SMART" id="SM00219">
    <property type="entry name" value="TyrKc"/>
    <property type="match status" value="1"/>
</dbReference>
<dbReference type="InterPro" id="IPR036116">
    <property type="entry name" value="FN3_sf"/>
</dbReference>
<dbReference type="Ensembl" id="ENSCSET00000017056.1">
    <property type="protein sequence ID" value="ENSCSEP00000016843.1"/>
    <property type="gene ID" value="ENSCSEG00000010813.1"/>
</dbReference>
<dbReference type="GO" id="GO:0046328">
    <property type="term" value="P:regulation of JNK cascade"/>
    <property type="evidence" value="ECO:0007669"/>
    <property type="project" value="TreeGrafter"/>
</dbReference>
<evidence type="ECO:0000256" key="17">
    <source>
        <dbReference type="ARBA" id="ARBA00023180"/>
    </source>
</evidence>
<dbReference type="EC" id="2.7.10.1" evidence="22"/>
<sequence length="1411" mass="158924">MRPRTERNRLTLFWGLMLGLSSCLWPATAEICGPDVHIGNDISEFRRLENCTVVEGSLQILLIGDKGNTPNQDVFRTLSFPKLTMITDHLLLFRVSGLDSLSTLFPNLAVIRGRTLFYNYALVIFEMTSLKDIGLFNLRNITRGAIRIEKNPELCYLDSIDWSVIMDAEFNNYIAGNKQSKECSDVCPGILENNPQCRKTIFNNNYNYRCWNSNHCQKECPQRCERQVCTADGECCHPQCLGSCTVPDSDTACAACVHYYYEGRCVSDCPPGTYKFEGWRCISAETCFKFINQQNKVFIIHDRGCMGECPSGYTRTAPNSTYCKACDGPCDKVCGEKIIDSVDAAQSLQDCTVIKGNLHINIRRGHNIVAELESFTGLIQRVTGYVRIRHSHTLSSLAFLRSLKYIDGEQLLDDMYAFSAFDNQQLQYLWDWKQHNLTIKTGKLFFRANPKLCMSEIRSMWEKTGIQGRFDESDFRNNGDRASCESTILKFKSNSTSSTRIKLNWQRYRPPDYRDLISFIVYYKEAPYQNITEFEGQDGCGSNSWNMVDVELRQDKDPGVLLSGLKPWTQYAIFVKAITLMVEDKHVPSAKSKVVYIRTSPSAPSMPQDVRAYSNSSTQLVVRWSPPVSPNGNQTYYLVRWQQQPEDRELYQHNYCSKELKIPIRIAATGVGDPEEDTKPTKPDHEGPDKGPCCPCPKSVEDLEAEAADASYRKAFENFLHNSIFTPRPADRRRRDLFGLANSTFSHRNRLQSNSSTIPPLHGAGNTSTIADLDPADREFEFMDQSVTERELQIFGLQPFTVYRIDIHACNDQVKTCSAAEFVFSRTKPAEKADDIPGAVTWEGHEDWVFLRWPEPSHPNGLILMYEIKFKMAAETEKHECVSGPMYQAQRGVRLSNLSPGNYSVRVRATSLAGNGSWTQSVELYVAERYENVLYTMIFIPIAIILIICLLITMLVVFNKKRNSDRLGNGVLYASVNPEYFSAAEMYVPDEWEVAREKISLSRELGQGSFGMVYEGVAKGVVKDEPDTRVAIKTVNESASMRERIEFLNEASVMKEFNCHHVVRLLGVVSQGQPTLVIMELMTRGDLKSYLRSLRTKEQQWSSLSLPPLKKMLQMAGQIADGMAYLNANKFVHRDLAARNCMVAEDFTVKIGDFGMTRDIYETDYYRKGGKGLLPVRWMSPESLKDGVFTTNSDVWSFGVVLWEIATLAEQPYQGLSNEQVLRFVMEGGLLDKPQNCPDMLFELMRMCWQYNPKMRPSFVEIISSIKDELEPGFKEVSFFYSADHKTSDDSQAHLDKMDDVDDIPLEPASSTQSQQSTVLQQTPPSPGSEAPHAPPLSSSSPSSPCTSAAAMDKQASSQQAANGLSGPSLAAGTGAGVTMRPSLDELPPYAHMNGGRKNERAMPLPQSSAC</sequence>
<evidence type="ECO:0000256" key="16">
    <source>
        <dbReference type="ARBA" id="ARBA00023170"/>
    </source>
</evidence>
<dbReference type="InterPro" id="IPR000494">
    <property type="entry name" value="Rcpt_L-dom"/>
</dbReference>
<dbReference type="FunFam" id="3.80.20.20:FF:000001">
    <property type="entry name" value="Tyrosine-protein kinase receptor"/>
    <property type="match status" value="1"/>
</dbReference>
<dbReference type="InterPro" id="IPR013783">
    <property type="entry name" value="Ig-like_fold"/>
</dbReference>
<dbReference type="Gene3D" id="2.60.40.10">
    <property type="entry name" value="Immunoglobulins"/>
    <property type="match status" value="3"/>
</dbReference>
<dbReference type="KEGG" id="csem:103379307"/>
<dbReference type="GO" id="GO:0043560">
    <property type="term" value="F:insulin receptor substrate binding"/>
    <property type="evidence" value="ECO:0007669"/>
    <property type="project" value="InterPro"/>
</dbReference>
<evidence type="ECO:0000256" key="1">
    <source>
        <dbReference type="ARBA" id="ARBA00004251"/>
    </source>
</evidence>
<keyword evidence="7 25" id="KW-0732">Signal</keyword>
<keyword evidence="5" id="KW-0165">Cleavage on pair of basic residues</keyword>
<dbReference type="OrthoDB" id="5809444at2759"/>
<dbReference type="Pfam" id="PF01030">
    <property type="entry name" value="Recep_L_domain"/>
    <property type="match status" value="2"/>
</dbReference>
<comment type="catalytic activity">
    <reaction evidence="18 22">
        <text>L-tyrosyl-[protein] + ATP = O-phospho-L-tyrosyl-[protein] + ADP + H(+)</text>
        <dbReference type="Rhea" id="RHEA:10596"/>
        <dbReference type="Rhea" id="RHEA-COMP:10136"/>
        <dbReference type="Rhea" id="RHEA-COMP:20101"/>
        <dbReference type="ChEBI" id="CHEBI:15378"/>
        <dbReference type="ChEBI" id="CHEBI:30616"/>
        <dbReference type="ChEBI" id="CHEBI:46858"/>
        <dbReference type="ChEBI" id="CHEBI:61978"/>
        <dbReference type="ChEBI" id="CHEBI:456216"/>
        <dbReference type="EC" id="2.7.10.1"/>
    </reaction>
</comment>
<reference evidence="28" key="3">
    <citation type="submission" date="2025-09" db="UniProtKB">
        <authorList>
            <consortium name="Ensembl"/>
        </authorList>
    </citation>
    <scope>IDENTIFICATION</scope>
</reference>
<evidence type="ECO:0000256" key="11">
    <source>
        <dbReference type="ARBA" id="ARBA00022840"/>
    </source>
</evidence>
<keyword evidence="29" id="KW-1185">Reference proteome</keyword>
<dbReference type="PROSITE" id="PS00107">
    <property type="entry name" value="PROTEIN_KINASE_ATP"/>
    <property type="match status" value="1"/>
</dbReference>
<dbReference type="CDD" id="cd00063">
    <property type="entry name" value="FN3"/>
    <property type="match status" value="3"/>
</dbReference>
<dbReference type="FunFam" id="3.80.20.20:FF:000002">
    <property type="entry name" value="Tyrosine-protein kinase receptor"/>
    <property type="match status" value="1"/>
</dbReference>
<evidence type="ECO:0000259" key="27">
    <source>
        <dbReference type="PROSITE" id="PS50853"/>
    </source>
</evidence>
<keyword evidence="9 20" id="KW-0547">Nucleotide-binding</keyword>
<evidence type="ECO:0000256" key="18">
    <source>
        <dbReference type="ARBA" id="ARBA00051243"/>
    </source>
</evidence>
<dbReference type="GeneID" id="103379307"/>
<evidence type="ECO:0000256" key="8">
    <source>
        <dbReference type="ARBA" id="ARBA00022737"/>
    </source>
</evidence>
<reference evidence="28 29" key="1">
    <citation type="journal article" date="2014" name="Nat. Genet.">
        <title>Whole-genome sequence of a flatfish provides insights into ZW sex chromosome evolution and adaptation to a benthic lifestyle.</title>
        <authorList>
            <person name="Chen S."/>
            <person name="Zhang G."/>
            <person name="Shao C."/>
            <person name="Huang Q."/>
            <person name="Liu G."/>
            <person name="Zhang P."/>
            <person name="Song W."/>
            <person name="An N."/>
            <person name="Chalopin D."/>
            <person name="Volff J.N."/>
            <person name="Hong Y."/>
            <person name="Li Q."/>
            <person name="Sha Z."/>
            <person name="Zhou H."/>
            <person name="Xie M."/>
            <person name="Yu Q."/>
            <person name="Liu Y."/>
            <person name="Xiang H."/>
            <person name="Wang N."/>
            <person name="Wu K."/>
            <person name="Yang C."/>
            <person name="Zhou Q."/>
            <person name="Liao X."/>
            <person name="Yang L."/>
            <person name="Hu Q."/>
            <person name="Zhang J."/>
            <person name="Meng L."/>
            <person name="Jin L."/>
            <person name="Tian Y."/>
            <person name="Lian J."/>
            <person name="Yang J."/>
            <person name="Miao G."/>
            <person name="Liu S."/>
            <person name="Liang Z."/>
            <person name="Yan F."/>
            <person name="Li Y."/>
            <person name="Sun B."/>
            <person name="Zhang H."/>
            <person name="Zhang J."/>
            <person name="Zhu Y."/>
            <person name="Du M."/>
            <person name="Zhao Y."/>
            <person name="Schartl M."/>
            <person name="Tang Q."/>
            <person name="Wang J."/>
        </authorList>
    </citation>
    <scope>NUCLEOTIDE SEQUENCE</scope>
</reference>
<feature type="compositionally biased region" description="Basic and acidic residues" evidence="23">
    <location>
        <begin position="677"/>
        <end position="689"/>
    </location>
</feature>
<evidence type="ECO:0000256" key="25">
    <source>
        <dbReference type="SAM" id="SignalP"/>
    </source>
</evidence>
<dbReference type="InterPro" id="IPR001245">
    <property type="entry name" value="Ser-Thr/Tyr_kinase_cat_dom"/>
</dbReference>
<evidence type="ECO:0000256" key="21">
    <source>
        <dbReference type="PROSITE-ProRule" id="PRU10141"/>
    </source>
</evidence>
<dbReference type="CDD" id="cd05032">
    <property type="entry name" value="PTKc_InsR_like"/>
    <property type="match status" value="1"/>
</dbReference>
<evidence type="ECO:0000256" key="23">
    <source>
        <dbReference type="SAM" id="MobiDB-lite"/>
    </source>
</evidence>
<feature type="domain" description="Fibronectin type-III" evidence="27">
    <location>
        <begin position="485"/>
        <end position="602"/>
    </location>
</feature>
<dbReference type="Gene3D" id="2.10.220.10">
    <property type="entry name" value="Hormone Receptor, Insulin-like Growth Factor Receptor 1, Chain A, domain 2"/>
    <property type="match status" value="1"/>
</dbReference>
<keyword evidence="3 22" id="KW-0597">Phosphoprotein</keyword>
<dbReference type="Pfam" id="PF00757">
    <property type="entry name" value="Furin-like"/>
    <property type="match status" value="1"/>
</dbReference>
<dbReference type="SUPFAM" id="SSF52058">
    <property type="entry name" value="L domain-like"/>
    <property type="match status" value="2"/>
</dbReference>
<keyword evidence="4" id="KW-0808">Transferase</keyword>
<dbReference type="InterPro" id="IPR003961">
    <property type="entry name" value="FN3_dom"/>
</dbReference>
<dbReference type="GO" id="GO:0005524">
    <property type="term" value="F:ATP binding"/>
    <property type="evidence" value="ECO:0007669"/>
    <property type="project" value="UniProtKB-UniRule"/>
</dbReference>
<keyword evidence="6 22" id="KW-0812">Transmembrane</keyword>
<keyword evidence="16 22" id="KW-0675">Receptor</keyword>
<dbReference type="InParanoid" id="A0A3P8VNL7"/>
<protein>
    <recommendedName>
        <fullName evidence="22">Tyrosine-protein kinase receptor</fullName>
        <ecNumber evidence="22">2.7.10.1</ecNumber>
    </recommendedName>
</protein>
<dbReference type="PANTHER" id="PTHR24416:SF106">
    <property type="entry name" value="INSULIN-LIKE GROWTH FACTOR 1 RECEPTOR"/>
    <property type="match status" value="1"/>
</dbReference>
<dbReference type="InterPro" id="IPR002011">
    <property type="entry name" value="Tyr_kinase_rcpt_2_CS"/>
</dbReference>
<feature type="domain" description="Fibronectin type-III" evidence="27">
    <location>
        <begin position="606"/>
        <end position="710"/>
    </location>
</feature>
<dbReference type="FunFam" id="2.60.40.10:FF:000108">
    <property type="entry name" value="Tyrosine-protein kinase receptor"/>
    <property type="match status" value="1"/>
</dbReference>
<keyword evidence="15" id="KW-1015">Disulfide bond</keyword>
<dbReference type="InterPro" id="IPR016246">
    <property type="entry name" value="Tyr_kinase_insulin-like_rcpt"/>
</dbReference>
<comment type="similarity">
    <text evidence="22">Belongs to the protein kinase superfamily. Tyr protein kinase family. Insulin receptor subfamily.</text>
</comment>
<dbReference type="InterPro" id="IPR017441">
    <property type="entry name" value="Protein_kinase_ATP_BS"/>
</dbReference>
<dbReference type="InterPro" id="IPR036941">
    <property type="entry name" value="Rcpt_L-dom_sf"/>
</dbReference>
<feature type="domain" description="Fibronectin type-III" evidence="27">
    <location>
        <begin position="836"/>
        <end position="929"/>
    </location>
</feature>
<comment type="subcellular location">
    <subcellularLocation>
        <location evidence="1">Cell membrane</location>
        <topology evidence="1">Single-pass type I membrane protein</topology>
    </subcellularLocation>
</comment>
<dbReference type="InterPro" id="IPR020635">
    <property type="entry name" value="Tyr_kinase_cat_dom"/>
</dbReference>
<dbReference type="InterPro" id="IPR009030">
    <property type="entry name" value="Growth_fac_rcpt_cys_sf"/>
</dbReference>
<feature type="domain" description="Protein kinase" evidence="26">
    <location>
        <begin position="999"/>
        <end position="1274"/>
    </location>
</feature>
<dbReference type="GeneTree" id="ENSGT00940000156682"/>
<evidence type="ECO:0000256" key="6">
    <source>
        <dbReference type="ARBA" id="ARBA00022692"/>
    </source>
</evidence>
<dbReference type="PRINTS" id="PR00109">
    <property type="entry name" value="TYRKINASE"/>
</dbReference>
<evidence type="ECO:0000313" key="28">
    <source>
        <dbReference type="Ensembl" id="ENSCSEP00000016843.1"/>
    </source>
</evidence>
<dbReference type="SUPFAM" id="SSF56112">
    <property type="entry name" value="Protein kinase-like (PK-like)"/>
    <property type="match status" value="1"/>
</dbReference>
<keyword evidence="13 24" id="KW-0472">Membrane</keyword>
<evidence type="ECO:0000256" key="19">
    <source>
        <dbReference type="PIRSR" id="PIRSR000620-1"/>
    </source>
</evidence>
<dbReference type="SUPFAM" id="SSF57184">
    <property type="entry name" value="Growth factor receptor domain"/>
    <property type="match status" value="1"/>
</dbReference>
<evidence type="ECO:0000256" key="4">
    <source>
        <dbReference type="ARBA" id="ARBA00022679"/>
    </source>
</evidence>
<evidence type="ECO:0000256" key="2">
    <source>
        <dbReference type="ARBA" id="ARBA00022475"/>
    </source>
</evidence>
<keyword evidence="14" id="KW-0829">Tyrosine-protein kinase</keyword>
<evidence type="ECO:0000256" key="13">
    <source>
        <dbReference type="ARBA" id="ARBA00023136"/>
    </source>
</evidence>
<evidence type="ECO:0000313" key="29">
    <source>
        <dbReference type="Proteomes" id="UP000265120"/>
    </source>
</evidence>
<dbReference type="STRING" id="244447.ENSCSEP00000016843"/>
<dbReference type="Pfam" id="PF07714">
    <property type="entry name" value="PK_Tyr_Ser-Thr"/>
    <property type="match status" value="1"/>
</dbReference>
<evidence type="ECO:0000256" key="20">
    <source>
        <dbReference type="PIRSR" id="PIRSR000620-2"/>
    </source>
</evidence>
<organism evidence="28 29">
    <name type="scientific">Cynoglossus semilaevis</name>
    <name type="common">Tongue sole</name>
    <dbReference type="NCBI Taxonomy" id="244447"/>
    <lineage>
        <taxon>Eukaryota</taxon>
        <taxon>Metazoa</taxon>
        <taxon>Chordata</taxon>
        <taxon>Craniata</taxon>
        <taxon>Vertebrata</taxon>
        <taxon>Euteleostomi</taxon>
        <taxon>Actinopterygii</taxon>
        <taxon>Neopterygii</taxon>
        <taxon>Teleostei</taxon>
        <taxon>Neoteleostei</taxon>
        <taxon>Acanthomorphata</taxon>
        <taxon>Carangaria</taxon>
        <taxon>Pleuronectiformes</taxon>
        <taxon>Pleuronectoidei</taxon>
        <taxon>Cynoglossidae</taxon>
        <taxon>Cynoglossinae</taxon>
        <taxon>Cynoglossus</taxon>
    </lineage>
</organism>
<evidence type="ECO:0000256" key="15">
    <source>
        <dbReference type="ARBA" id="ARBA00023157"/>
    </source>
</evidence>
<dbReference type="PROSITE" id="PS00239">
    <property type="entry name" value="RECEPTOR_TYR_KIN_II"/>
    <property type="match status" value="1"/>
</dbReference>
<proteinExistence type="inferred from homology"/>
<dbReference type="InterPro" id="IPR006211">
    <property type="entry name" value="Furin-like_Cys-rich_dom"/>
</dbReference>
<dbReference type="Pfam" id="PF00041">
    <property type="entry name" value="fn3"/>
    <property type="match status" value="2"/>
</dbReference>
<evidence type="ECO:0000256" key="7">
    <source>
        <dbReference type="ARBA" id="ARBA00022729"/>
    </source>
</evidence>
<dbReference type="SMART" id="SM00060">
    <property type="entry name" value="FN3"/>
    <property type="match status" value="3"/>
</dbReference>
<keyword evidence="12 24" id="KW-1133">Transmembrane helix</keyword>
<evidence type="ECO:0000256" key="14">
    <source>
        <dbReference type="ARBA" id="ARBA00023137"/>
    </source>
</evidence>
<keyword evidence="2" id="KW-1003">Cell membrane</keyword>
<dbReference type="GO" id="GO:0042593">
    <property type="term" value="P:glucose homeostasis"/>
    <property type="evidence" value="ECO:0007669"/>
    <property type="project" value="TreeGrafter"/>
</dbReference>
<dbReference type="Gene3D" id="3.30.200.20">
    <property type="entry name" value="Phosphorylase Kinase, domain 1"/>
    <property type="match status" value="1"/>
</dbReference>
<feature type="compositionally biased region" description="Low complexity" evidence="23">
    <location>
        <begin position="1310"/>
        <end position="1351"/>
    </location>
</feature>
<feature type="binding site" evidence="20">
    <location>
        <begin position="1139"/>
        <end position="1140"/>
    </location>
    <ligand>
        <name>ATP</name>
        <dbReference type="ChEBI" id="CHEBI:30616"/>
    </ligand>
</feature>
<dbReference type="FunFam" id="3.30.200.20:FF:000026">
    <property type="entry name" value="Tyrosine-protein kinase receptor"/>
    <property type="match status" value="1"/>
</dbReference>
<dbReference type="InterPro" id="IPR011009">
    <property type="entry name" value="Kinase-like_dom_sf"/>
</dbReference>
<name>A0A3P8VNL7_CYNSE</name>
<feature type="binding site" evidence="20">
    <location>
        <position position="1153"/>
    </location>
    <ligand>
        <name>ATP</name>
        <dbReference type="ChEBI" id="CHEBI:30616"/>
    </ligand>
</feature>
<dbReference type="GO" id="GO:0030424">
    <property type="term" value="C:axon"/>
    <property type="evidence" value="ECO:0007669"/>
    <property type="project" value="TreeGrafter"/>
</dbReference>
<evidence type="ECO:0000256" key="9">
    <source>
        <dbReference type="ARBA" id="ARBA00022741"/>
    </source>
</evidence>
<evidence type="ECO:0000256" key="24">
    <source>
        <dbReference type="SAM" id="Phobius"/>
    </source>
</evidence>
<feature type="binding site" evidence="20 21">
    <location>
        <position position="1033"/>
    </location>
    <ligand>
        <name>ATP</name>
        <dbReference type="ChEBI" id="CHEBI:30616"/>
    </ligand>
</feature>
<dbReference type="SUPFAM" id="SSF49265">
    <property type="entry name" value="Fibronectin type III"/>
    <property type="match status" value="3"/>
</dbReference>
<evidence type="ECO:0000259" key="26">
    <source>
        <dbReference type="PROSITE" id="PS50011"/>
    </source>
</evidence>
<dbReference type="InterPro" id="IPR006212">
    <property type="entry name" value="Furin_repeat"/>
</dbReference>
<feature type="chain" id="PRO_5018325238" description="Tyrosine-protein kinase receptor" evidence="25">
    <location>
        <begin position="30"/>
        <end position="1411"/>
    </location>
</feature>
<dbReference type="InterPro" id="IPR050122">
    <property type="entry name" value="RTK"/>
</dbReference>
<keyword evidence="11 20" id="KW-0067">ATP-binding</keyword>
<dbReference type="InterPro" id="IPR008266">
    <property type="entry name" value="Tyr_kinase_AS"/>
</dbReference>
<evidence type="ECO:0000256" key="3">
    <source>
        <dbReference type="ARBA" id="ARBA00022553"/>
    </source>
</evidence>
<dbReference type="FunFam" id="2.60.40.10:FF:000087">
    <property type="entry name" value="Tyrosine-protein kinase receptor"/>
    <property type="match status" value="1"/>
</dbReference>
<dbReference type="PROSITE" id="PS50011">
    <property type="entry name" value="PROTEIN_KINASE_DOM"/>
    <property type="match status" value="1"/>
</dbReference>
<dbReference type="PROSITE" id="PS00109">
    <property type="entry name" value="PROTEIN_KINASE_TYR"/>
    <property type="match status" value="1"/>
</dbReference>
<dbReference type="Gene3D" id="1.10.510.10">
    <property type="entry name" value="Transferase(Phosphotransferase) domain 1"/>
    <property type="match status" value="1"/>
</dbReference>
<accession>A0A3P8VNL7</accession>
<evidence type="ECO:0000256" key="5">
    <source>
        <dbReference type="ARBA" id="ARBA00022685"/>
    </source>
</evidence>
<dbReference type="PROSITE" id="PS51257">
    <property type="entry name" value="PROKAR_LIPOPROTEIN"/>
    <property type="match status" value="1"/>
</dbReference>
<feature type="active site" description="Proton donor/acceptor" evidence="19">
    <location>
        <position position="1135"/>
    </location>
</feature>
<dbReference type="GO" id="GO:0043410">
    <property type="term" value="P:positive regulation of MAPK cascade"/>
    <property type="evidence" value="ECO:0007669"/>
    <property type="project" value="TreeGrafter"/>
</dbReference>
<feature type="region of interest" description="Disordered" evidence="23">
    <location>
        <begin position="1301"/>
        <end position="1411"/>
    </location>
</feature>
<dbReference type="GO" id="GO:0051897">
    <property type="term" value="P:positive regulation of phosphatidylinositol 3-kinase/protein kinase B signal transduction"/>
    <property type="evidence" value="ECO:0007669"/>
    <property type="project" value="TreeGrafter"/>
</dbReference>
<dbReference type="GO" id="GO:0005899">
    <property type="term" value="C:insulin receptor complex"/>
    <property type="evidence" value="ECO:0007669"/>
    <property type="project" value="TreeGrafter"/>
</dbReference>
<dbReference type="CDD" id="cd00064">
    <property type="entry name" value="FU"/>
    <property type="match status" value="1"/>
</dbReference>
<feature type="signal peptide" evidence="25">
    <location>
        <begin position="1"/>
        <end position="29"/>
    </location>
</feature>
<dbReference type="GO" id="GO:0048009">
    <property type="term" value="P:insulin-like growth factor receptor signaling pathway"/>
    <property type="evidence" value="ECO:0007669"/>
    <property type="project" value="TreeGrafter"/>
</dbReference>
<feature type="binding site" evidence="20">
    <location>
        <position position="1009"/>
    </location>
    <ligand>
        <name>ATP</name>
        <dbReference type="ChEBI" id="CHEBI:30616"/>
    </ligand>
</feature>
<dbReference type="Proteomes" id="UP000265120">
    <property type="component" value="Chromosome 5"/>
</dbReference>
<dbReference type="PROSITE" id="PS50853">
    <property type="entry name" value="FN3"/>
    <property type="match status" value="3"/>
</dbReference>
<keyword evidence="17" id="KW-0325">Glycoprotein</keyword>
<dbReference type="CTD" id="245702"/>
<keyword evidence="8" id="KW-0677">Repeat</keyword>